<evidence type="ECO:0000256" key="5">
    <source>
        <dbReference type="ARBA" id="ARBA00022692"/>
    </source>
</evidence>
<keyword evidence="11" id="KW-1185">Reference proteome</keyword>
<feature type="transmembrane region" description="Helical" evidence="8">
    <location>
        <begin position="295"/>
        <end position="315"/>
    </location>
</feature>
<feature type="transmembrane region" description="Helical" evidence="8">
    <location>
        <begin position="272"/>
        <end position="289"/>
    </location>
</feature>
<evidence type="ECO:0000313" key="10">
    <source>
        <dbReference type="EMBL" id="MBA8794207.1"/>
    </source>
</evidence>
<evidence type="ECO:0000256" key="8">
    <source>
        <dbReference type="SAM" id="Phobius"/>
    </source>
</evidence>
<dbReference type="GO" id="GO:0016763">
    <property type="term" value="F:pentosyltransferase activity"/>
    <property type="evidence" value="ECO:0007669"/>
    <property type="project" value="TreeGrafter"/>
</dbReference>
<feature type="transmembrane region" description="Helical" evidence="8">
    <location>
        <begin position="166"/>
        <end position="183"/>
    </location>
</feature>
<keyword evidence="2" id="KW-1003">Cell membrane</keyword>
<dbReference type="Pfam" id="PF13231">
    <property type="entry name" value="PMT_2"/>
    <property type="match status" value="1"/>
</dbReference>
<keyword evidence="4 10" id="KW-0808">Transferase</keyword>
<dbReference type="PANTHER" id="PTHR33908">
    <property type="entry name" value="MANNOSYLTRANSFERASE YKCB-RELATED"/>
    <property type="match status" value="1"/>
</dbReference>
<name>A0A7W3IS23_9ACTN</name>
<feature type="transmembrane region" description="Helical" evidence="8">
    <location>
        <begin position="78"/>
        <end position="95"/>
    </location>
</feature>
<evidence type="ECO:0000256" key="2">
    <source>
        <dbReference type="ARBA" id="ARBA00022475"/>
    </source>
</evidence>
<gene>
    <name evidence="10" type="ORF">FHX74_001812</name>
</gene>
<keyword evidence="3" id="KW-0328">Glycosyltransferase</keyword>
<evidence type="ECO:0000256" key="7">
    <source>
        <dbReference type="ARBA" id="ARBA00023136"/>
    </source>
</evidence>
<evidence type="ECO:0000256" key="1">
    <source>
        <dbReference type="ARBA" id="ARBA00004651"/>
    </source>
</evidence>
<dbReference type="PANTHER" id="PTHR33908:SF11">
    <property type="entry name" value="MEMBRANE PROTEIN"/>
    <property type="match status" value="1"/>
</dbReference>
<dbReference type="Proteomes" id="UP000523079">
    <property type="component" value="Unassembled WGS sequence"/>
</dbReference>
<keyword evidence="6 8" id="KW-1133">Transmembrane helix</keyword>
<comment type="subcellular location">
    <subcellularLocation>
        <location evidence="1">Cell membrane</location>
        <topology evidence="1">Multi-pass membrane protein</topology>
    </subcellularLocation>
</comment>
<comment type="caution">
    <text evidence="10">The sequence shown here is derived from an EMBL/GenBank/DDBJ whole genome shotgun (WGS) entry which is preliminary data.</text>
</comment>
<keyword evidence="5 8" id="KW-0812">Transmembrane</keyword>
<dbReference type="GO" id="GO:0009103">
    <property type="term" value="P:lipopolysaccharide biosynthetic process"/>
    <property type="evidence" value="ECO:0007669"/>
    <property type="project" value="UniProtKB-ARBA"/>
</dbReference>
<dbReference type="GO" id="GO:0005886">
    <property type="term" value="C:plasma membrane"/>
    <property type="evidence" value="ECO:0007669"/>
    <property type="project" value="UniProtKB-SubCell"/>
</dbReference>
<dbReference type="AlphaFoldDB" id="A0A7W3IS23"/>
<dbReference type="InterPro" id="IPR038731">
    <property type="entry name" value="RgtA/B/C-like"/>
</dbReference>
<evidence type="ECO:0000256" key="4">
    <source>
        <dbReference type="ARBA" id="ARBA00022679"/>
    </source>
</evidence>
<accession>A0A7W3IS23</accession>
<dbReference type="RefSeq" id="WP_182559705.1">
    <property type="nucleotide sequence ID" value="NZ_JACGWT010000002.1"/>
</dbReference>
<sequence>MVRTTGRPPLAPAPVASAVLALGLVLALTAGRYGYHRDELYFRLLPLRWGYVDQPPLLPALTRAAIAVLGDEVASLRLPALLLACGGVVVIALLARELGGGPFAQGLAAWGHAFGSFTLSLGHLLLTSTVDLVVWPAILLAVVRVVARDQPRWWLLAGALVGLDTWNKWLIVMLVLGVLLGLLAVGPRRVLRTRWLALGAGLAVLLALPNVVWQLTHGLPQLGMAAALSGDNGAGVRVSVGPLLLVMIGPFLCWVWVLAVVRVIRRPELARLRFVVATFVVVLALTVAGGSQVYYPYPALAAVYALGCVQVERLVRRRRPYVIACVGLTVASGVVLNLPVLPLGVLRYTPVPSVNQSVRDQIGWPRYVDQIDRVAEAARRQDPAAVIVASNYGEAGALDRYGVSGLPVYSPQNALWELGRPAAGVRTVVLVGGLAERDRGEFASCRTVARLDDGVGVDTEEQAEPVALCTGPTRPWDVLWPAWRRLS</sequence>
<reference evidence="10 11" key="1">
    <citation type="submission" date="2020-07" db="EMBL/GenBank/DDBJ databases">
        <title>Sequencing the genomes of 1000 actinobacteria strains.</title>
        <authorList>
            <person name="Klenk H.-P."/>
        </authorList>
    </citation>
    <scope>NUCLEOTIDE SEQUENCE [LARGE SCALE GENOMIC DNA]</scope>
    <source>
        <strain evidence="10 11">DSM 100723</strain>
    </source>
</reference>
<feature type="transmembrane region" description="Helical" evidence="8">
    <location>
        <begin position="236"/>
        <end position="260"/>
    </location>
</feature>
<proteinExistence type="predicted"/>
<dbReference type="EMBL" id="JACGWT010000002">
    <property type="protein sequence ID" value="MBA8794207.1"/>
    <property type="molecule type" value="Genomic_DNA"/>
</dbReference>
<dbReference type="InterPro" id="IPR050297">
    <property type="entry name" value="LipidA_mod_glycosyltrf_83"/>
</dbReference>
<evidence type="ECO:0000259" key="9">
    <source>
        <dbReference type="Pfam" id="PF13231"/>
    </source>
</evidence>
<feature type="transmembrane region" description="Helical" evidence="8">
    <location>
        <begin position="195"/>
        <end position="216"/>
    </location>
</feature>
<organism evidence="10 11">
    <name type="scientific">Microlunatus kandeliicorticis</name>
    <dbReference type="NCBI Taxonomy" id="1759536"/>
    <lineage>
        <taxon>Bacteria</taxon>
        <taxon>Bacillati</taxon>
        <taxon>Actinomycetota</taxon>
        <taxon>Actinomycetes</taxon>
        <taxon>Propionibacteriales</taxon>
        <taxon>Propionibacteriaceae</taxon>
        <taxon>Microlunatus</taxon>
    </lineage>
</organism>
<keyword evidence="7 8" id="KW-0472">Membrane</keyword>
<evidence type="ECO:0000256" key="6">
    <source>
        <dbReference type="ARBA" id="ARBA00022989"/>
    </source>
</evidence>
<evidence type="ECO:0000313" key="11">
    <source>
        <dbReference type="Proteomes" id="UP000523079"/>
    </source>
</evidence>
<feature type="transmembrane region" description="Helical" evidence="8">
    <location>
        <begin position="322"/>
        <end position="346"/>
    </location>
</feature>
<feature type="domain" description="Glycosyltransferase RgtA/B/C/D-like" evidence="9">
    <location>
        <begin position="53"/>
        <end position="213"/>
    </location>
</feature>
<evidence type="ECO:0000256" key="3">
    <source>
        <dbReference type="ARBA" id="ARBA00022676"/>
    </source>
</evidence>
<protein>
    <submittedName>
        <fullName evidence="10">4-amino-4-deoxy-L-arabinose transferase-like glycosyltransferase</fullName>
    </submittedName>
</protein>